<dbReference type="EC" id="2.7.1.56" evidence="8"/>
<dbReference type="SUPFAM" id="SSF53613">
    <property type="entry name" value="Ribokinase-like"/>
    <property type="match status" value="1"/>
</dbReference>
<organism evidence="8 9">
    <name type="scientific">Arcobacter arenosus</name>
    <dbReference type="NCBI Taxonomy" id="2576037"/>
    <lineage>
        <taxon>Bacteria</taxon>
        <taxon>Pseudomonadati</taxon>
        <taxon>Campylobacterota</taxon>
        <taxon>Epsilonproteobacteria</taxon>
        <taxon>Campylobacterales</taxon>
        <taxon>Arcobacteraceae</taxon>
        <taxon>Arcobacter</taxon>
    </lineage>
</organism>
<dbReference type="FunFam" id="3.40.1190.20:FF:000001">
    <property type="entry name" value="Phosphofructokinase"/>
    <property type="match status" value="1"/>
</dbReference>
<evidence type="ECO:0000256" key="1">
    <source>
        <dbReference type="ARBA" id="ARBA00010688"/>
    </source>
</evidence>
<reference evidence="8 9" key="1">
    <citation type="submission" date="2019-05" db="EMBL/GenBank/DDBJ databases">
        <title>Arcobacter sp. nov., isolated from sea sediment.</title>
        <authorList>
            <person name="Kim W."/>
        </authorList>
    </citation>
    <scope>NUCLEOTIDE SEQUENCE [LARGE SCALE GENOMIC DNA]</scope>
    <source>
        <strain evidence="8 9">CAU 1517</strain>
    </source>
</reference>
<dbReference type="Proteomes" id="UP000308901">
    <property type="component" value="Unassembled WGS sequence"/>
</dbReference>
<protein>
    <submittedName>
        <fullName evidence="8">1-phosphofructokinase</fullName>
        <ecNumber evidence="8">2.7.1.56</ecNumber>
    </submittedName>
</protein>
<dbReference type="InterPro" id="IPR011611">
    <property type="entry name" value="PfkB_dom"/>
</dbReference>
<evidence type="ECO:0000259" key="7">
    <source>
        <dbReference type="Pfam" id="PF00294"/>
    </source>
</evidence>
<dbReference type="NCBIfam" id="TIGR03828">
    <property type="entry name" value="pfkB"/>
    <property type="match status" value="1"/>
</dbReference>
<dbReference type="InterPro" id="IPR029056">
    <property type="entry name" value="Ribokinase-like"/>
</dbReference>
<dbReference type="Pfam" id="PF00294">
    <property type="entry name" value="PfkB"/>
    <property type="match status" value="1"/>
</dbReference>
<dbReference type="CDD" id="cd01164">
    <property type="entry name" value="FruK_PfkB_like"/>
    <property type="match status" value="1"/>
</dbReference>
<dbReference type="PIRSF" id="PIRSF000535">
    <property type="entry name" value="1PFK/6PFK/LacC"/>
    <property type="match status" value="1"/>
</dbReference>
<dbReference type="GO" id="GO:0005524">
    <property type="term" value="F:ATP binding"/>
    <property type="evidence" value="ECO:0007669"/>
    <property type="project" value="UniProtKB-KW"/>
</dbReference>
<evidence type="ECO:0000256" key="3">
    <source>
        <dbReference type="ARBA" id="ARBA00022741"/>
    </source>
</evidence>
<dbReference type="InterPro" id="IPR017583">
    <property type="entry name" value="Tagatose/fructose_Pkinase"/>
</dbReference>
<dbReference type="PANTHER" id="PTHR46566">
    <property type="entry name" value="1-PHOSPHOFRUCTOKINASE-RELATED"/>
    <property type="match status" value="1"/>
</dbReference>
<keyword evidence="2 6" id="KW-0808">Transferase</keyword>
<dbReference type="InterPro" id="IPR022463">
    <property type="entry name" value="1-PFruKinase"/>
</dbReference>
<dbReference type="NCBIfam" id="TIGR03168">
    <property type="entry name" value="1-PFK"/>
    <property type="match status" value="1"/>
</dbReference>
<dbReference type="GO" id="GO:0044281">
    <property type="term" value="P:small molecule metabolic process"/>
    <property type="evidence" value="ECO:0007669"/>
    <property type="project" value="UniProtKB-ARBA"/>
</dbReference>
<gene>
    <name evidence="8" type="primary">pfkB</name>
    <name evidence="8" type="ORF">FDK22_07415</name>
</gene>
<dbReference type="GO" id="GO:0016052">
    <property type="term" value="P:carbohydrate catabolic process"/>
    <property type="evidence" value="ECO:0007669"/>
    <property type="project" value="UniProtKB-ARBA"/>
</dbReference>
<dbReference type="RefSeq" id="WP_138152289.1">
    <property type="nucleotide sequence ID" value="NZ_VANU01000003.1"/>
</dbReference>
<evidence type="ECO:0000256" key="4">
    <source>
        <dbReference type="ARBA" id="ARBA00022777"/>
    </source>
</evidence>
<comment type="similarity">
    <text evidence="1">Belongs to the carbohydrate kinase PfkB family.</text>
</comment>
<keyword evidence="9" id="KW-1185">Reference proteome</keyword>
<dbReference type="Gene3D" id="3.40.1190.20">
    <property type="match status" value="1"/>
</dbReference>
<proteinExistence type="inferred from homology"/>
<keyword evidence="4 8" id="KW-0418">Kinase</keyword>
<dbReference type="AlphaFoldDB" id="A0A5R8Y1F5"/>
<dbReference type="OrthoDB" id="9801219at2"/>
<dbReference type="PANTHER" id="PTHR46566:SF5">
    <property type="entry name" value="1-PHOSPHOFRUCTOKINASE"/>
    <property type="match status" value="1"/>
</dbReference>
<evidence type="ECO:0000256" key="2">
    <source>
        <dbReference type="ARBA" id="ARBA00022679"/>
    </source>
</evidence>
<dbReference type="EMBL" id="VANU01000003">
    <property type="protein sequence ID" value="TLP38295.1"/>
    <property type="molecule type" value="Genomic_DNA"/>
</dbReference>
<accession>A0A5R8Y1F5</accession>
<dbReference type="GO" id="GO:0008662">
    <property type="term" value="F:1-phosphofructokinase activity"/>
    <property type="evidence" value="ECO:0007669"/>
    <property type="project" value="UniProtKB-EC"/>
</dbReference>
<name>A0A5R8Y1F5_9BACT</name>
<comment type="caution">
    <text evidence="8">The sequence shown here is derived from an EMBL/GenBank/DDBJ whole genome shotgun (WGS) entry which is preliminary data.</text>
</comment>
<keyword evidence="5" id="KW-0067">ATP-binding</keyword>
<evidence type="ECO:0000256" key="6">
    <source>
        <dbReference type="PIRNR" id="PIRNR000535"/>
    </source>
</evidence>
<sequence length="314" mass="34626">MLDVLTVTLNPAIDQTVNINDFKIDNVNRVEKLQNSAAGKGVNVASYLASSDLKVGATGFLGSKNCEIFEEFFKKQNIENRFIYLDTQTRVNVKIVDSKNKTVTDVNQMGFEIDEENLNKLEKKLFSKKEASWYVFSGSLPKGIDNNIYEKWIKKAHDLGVKVAFDASGEALIYGIKAKPELIKPNNHELSQLLSKNISCDIKEILPIARDLINDGIETVCVSMGEKGSLIVNKKEAFHAVALKAEVNTTVGAGDALLSGLVYSKINKLSLEESIKLASTYSLNALKTIGAYLSSKEELKKLSNDLDIMPISLD</sequence>
<keyword evidence="3" id="KW-0547">Nucleotide-binding</keyword>
<evidence type="ECO:0000313" key="9">
    <source>
        <dbReference type="Proteomes" id="UP000308901"/>
    </source>
</evidence>
<evidence type="ECO:0000313" key="8">
    <source>
        <dbReference type="EMBL" id="TLP38295.1"/>
    </source>
</evidence>
<evidence type="ECO:0000256" key="5">
    <source>
        <dbReference type="ARBA" id="ARBA00022840"/>
    </source>
</evidence>
<dbReference type="GO" id="GO:0005829">
    <property type="term" value="C:cytosol"/>
    <property type="evidence" value="ECO:0007669"/>
    <property type="project" value="TreeGrafter"/>
</dbReference>
<feature type="domain" description="Carbohydrate kinase PfkB" evidence="7">
    <location>
        <begin position="9"/>
        <end position="294"/>
    </location>
</feature>